<dbReference type="AlphaFoldDB" id="A0A173MB72"/>
<feature type="transmembrane region" description="Helical" evidence="1">
    <location>
        <begin position="12"/>
        <end position="30"/>
    </location>
</feature>
<accession>A0A173MB72</accession>
<dbReference type="OrthoDB" id="118637at2"/>
<keyword evidence="1" id="KW-0472">Membrane</keyword>
<evidence type="ECO:0008006" key="4">
    <source>
        <dbReference type="Google" id="ProtNLM"/>
    </source>
</evidence>
<keyword evidence="3" id="KW-1185">Reference proteome</keyword>
<proteinExistence type="predicted"/>
<keyword evidence="1" id="KW-1133">Transmembrane helix</keyword>
<feature type="transmembrane region" description="Helical" evidence="1">
    <location>
        <begin position="66"/>
        <end position="99"/>
    </location>
</feature>
<sequence length="318" mass="35827">MRKILQDRSFRLSILLTLIFFGTGITFLLLGLADYSWILFVLLPVVLGISIGALPDHKWAMRGAVLAAVIALFFLLAAGLSGFVCVLMTLPFIIPLMFLGSVLTHLANRYKELKNVDNLPVLLLPLIPFLIAAPAEHMVKKDKEEVVSVQTVQVFAYTPEQVYETIKSVDTLQGEKPWLMYLDLPVPYKCVLEKEEVGGRRTCYFTGGNLSRGDFGGGTIEEKIVELQKAKVLRMDVTEYNLIGRKWLGFREAAYYFDAVGPDSCKLTRITTYTSQLTPRVYWEPLEKLGIRQEHDYVFANLASDLLHRYGKKPGIGE</sequence>
<dbReference type="Proteomes" id="UP000186917">
    <property type="component" value="Unassembled WGS sequence"/>
</dbReference>
<gene>
    <name evidence="2" type="ORF">SAMN05421788_11149</name>
</gene>
<dbReference type="RefSeq" id="WP_076381913.1">
    <property type="nucleotide sequence ID" value="NZ_AP017422.1"/>
</dbReference>
<reference evidence="3" key="1">
    <citation type="submission" date="2017-01" db="EMBL/GenBank/DDBJ databases">
        <authorList>
            <person name="Varghese N."/>
            <person name="Submissions S."/>
        </authorList>
    </citation>
    <scope>NUCLEOTIDE SEQUENCE [LARGE SCALE GENOMIC DNA]</scope>
    <source>
        <strain evidence="3">DSM 21054</strain>
    </source>
</reference>
<organism evidence="2 3">
    <name type="scientific">Filimonas lacunae</name>
    <dbReference type="NCBI Taxonomy" id="477680"/>
    <lineage>
        <taxon>Bacteria</taxon>
        <taxon>Pseudomonadati</taxon>
        <taxon>Bacteroidota</taxon>
        <taxon>Chitinophagia</taxon>
        <taxon>Chitinophagales</taxon>
        <taxon>Chitinophagaceae</taxon>
        <taxon>Filimonas</taxon>
    </lineage>
</organism>
<feature type="transmembrane region" description="Helical" evidence="1">
    <location>
        <begin position="36"/>
        <end position="54"/>
    </location>
</feature>
<dbReference type="KEGG" id="fln:FLA_0748"/>
<dbReference type="STRING" id="477680.SAMN05421788_11149"/>
<protein>
    <recommendedName>
        <fullName evidence="4">Polyketide cyclase / dehydrase and lipid transport</fullName>
    </recommendedName>
</protein>
<dbReference type="SUPFAM" id="SSF55961">
    <property type="entry name" value="Bet v1-like"/>
    <property type="match status" value="1"/>
</dbReference>
<evidence type="ECO:0000313" key="2">
    <source>
        <dbReference type="EMBL" id="SIT32185.1"/>
    </source>
</evidence>
<evidence type="ECO:0000256" key="1">
    <source>
        <dbReference type="SAM" id="Phobius"/>
    </source>
</evidence>
<dbReference type="EMBL" id="FTOR01000011">
    <property type="protein sequence ID" value="SIT32185.1"/>
    <property type="molecule type" value="Genomic_DNA"/>
</dbReference>
<evidence type="ECO:0000313" key="3">
    <source>
        <dbReference type="Proteomes" id="UP000186917"/>
    </source>
</evidence>
<name>A0A173MB72_9BACT</name>
<keyword evidence="1" id="KW-0812">Transmembrane</keyword>